<dbReference type="AlphaFoldDB" id="A0A1Y2NVX3"/>
<name>A0A1Y2NVX3_STRFR</name>
<dbReference type="EMBL" id="MIFZ01000224">
    <property type="protein sequence ID" value="OSY51655.1"/>
    <property type="molecule type" value="Genomic_DNA"/>
</dbReference>
<proteinExistence type="predicted"/>
<organism evidence="2 3">
    <name type="scientific">Streptomyces fradiae ATCC 10745 = DSM 40063</name>
    <dbReference type="NCBI Taxonomy" id="1319510"/>
    <lineage>
        <taxon>Bacteria</taxon>
        <taxon>Bacillati</taxon>
        <taxon>Actinomycetota</taxon>
        <taxon>Actinomycetes</taxon>
        <taxon>Kitasatosporales</taxon>
        <taxon>Streptomycetaceae</taxon>
        <taxon>Streptomyces</taxon>
    </lineage>
</organism>
<feature type="compositionally biased region" description="Basic and acidic residues" evidence="1">
    <location>
        <begin position="1"/>
        <end position="13"/>
    </location>
</feature>
<evidence type="ECO:0000256" key="1">
    <source>
        <dbReference type="SAM" id="MobiDB-lite"/>
    </source>
</evidence>
<evidence type="ECO:0000313" key="3">
    <source>
        <dbReference type="Proteomes" id="UP000194318"/>
    </source>
</evidence>
<dbReference type="Proteomes" id="UP000194318">
    <property type="component" value="Unassembled WGS sequence"/>
</dbReference>
<gene>
    <name evidence="2" type="ORF">BG846_02684</name>
</gene>
<reference evidence="2 3" key="1">
    <citation type="submission" date="2016-09" db="EMBL/GenBank/DDBJ databases">
        <title>Streptomyces fradiae DSM40063, a candidate organism with high potential of specific P450 cytochromes.</title>
        <authorList>
            <person name="Grumaz C."/>
            <person name="Vainshtein Y."/>
            <person name="Kirstahler P."/>
            <person name="Sohn K."/>
        </authorList>
    </citation>
    <scope>NUCLEOTIDE SEQUENCE [LARGE SCALE GENOMIC DNA]</scope>
    <source>
        <strain evidence="2 3">DSM 40063</strain>
    </source>
</reference>
<accession>A0A1Y2NVX3</accession>
<protein>
    <submittedName>
        <fullName evidence="2">Uncharacterized protein</fullName>
    </submittedName>
</protein>
<sequence length="86" mass="9241">MRPRDETVLDAAKKKMTRPGAGALPVRGTDDRLKGMLPSPPTEPRPEEPRTRRTPVRAAGARPPRTARSPWAPGSARPEAARPAAA</sequence>
<evidence type="ECO:0000313" key="2">
    <source>
        <dbReference type="EMBL" id="OSY51655.1"/>
    </source>
</evidence>
<comment type="caution">
    <text evidence="2">The sequence shown here is derived from an EMBL/GenBank/DDBJ whole genome shotgun (WGS) entry which is preliminary data.</text>
</comment>
<feature type="region of interest" description="Disordered" evidence="1">
    <location>
        <begin position="1"/>
        <end position="86"/>
    </location>
</feature>
<feature type="compositionally biased region" description="Low complexity" evidence="1">
    <location>
        <begin position="56"/>
        <end position="86"/>
    </location>
</feature>